<dbReference type="InterPro" id="IPR008735">
    <property type="entry name" value="PSP94"/>
</dbReference>
<accession>A0AAV6H0C2</accession>
<dbReference type="PANTHER" id="PTHR10500:SF0">
    <property type="entry name" value="SCO-SPONDIN-LIKE"/>
    <property type="match status" value="1"/>
</dbReference>
<proteinExistence type="inferred from homology"/>
<evidence type="ECO:0008006" key="8">
    <source>
        <dbReference type="Google" id="ProtNLM"/>
    </source>
</evidence>
<dbReference type="GO" id="GO:0005576">
    <property type="term" value="C:extracellular region"/>
    <property type="evidence" value="ECO:0007669"/>
    <property type="project" value="UniProtKB-SubCell"/>
</dbReference>
<keyword evidence="7" id="KW-1185">Reference proteome</keyword>
<name>A0AAV6H0C2_9TELE</name>
<comment type="subcellular location">
    <subcellularLocation>
        <location evidence="1">Secreted</location>
    </subcellularLocation>
</comment>
<evidence type="ECO:0000256" key="3">
    <source>
        <dbReference type="ARBA" id="ARBA00022525"/>
    </source>
</evidence>
<feature type="chain" id="PRO_5043697597" description="Beta-microseminoprotein" evidence="5">
    <location>
        <begin position="33"/>
        <end position="138"/>
    </location>
</feature>
<evidence type="ECO:0000256" key="5">
    <source>
        <dbReference type="SAM" id="SignalP"/>
    </source>
</evidence>
<evidence type="ECO:0000256" key="2">
    <source>
        <dbReference type="ARBA" id="ARBA00010352"/>
    </source>
</evidence>
<dbReference type="EMBL" id="JADWDJ010000005">
    <property type="protein sequence ID" value="KAG5280575.1"/>
    <property type="molecule type" value="Genomic_DNA"/>
</dbReference>
<dbReference type="Proteomes" id="UP000823561">
    <property type="component" value="Chromosome 5"/>
</dbReference>
<feature type="signal peptide" evidence="5">
    <location>
        <begin position="1"/>
        <end position="32"/>
    </location>
</feature>
<dbReference type="PANTHER" id="PTHR10500">
    <property type="entry name" value="BETA-MICROSEMINOPROTEIN"/>
    <property type="match status" value="1"/>
</dbReference>
<dbReference type="Pfam" id="PF05825">
    <property type="entry name" value="PSP94"/>
    <property type="match status" value="1"/>
</dbReference>
<evidence type="ECO:0000313" key="6">
    <source>
        <dbReference type="EMBL" id="KAG5280575.1"/>
    </source>
</evidence>
<keyword evidence="5" id="KW-0732">Signal</keyword>
<evidence type="ECO:0000256" key="1">
    <source>
        <dbReference type="ARBA" id="ARBA00004613"/>
    </source>
</evidence>
<protein>
    <recommendedName>
        <fullName evidence="8">Beta-microseminoprotein</fullName>
    </recommendedName>
</protein>
<comment type="caution">
    <text evidence="6">The sequence shown here is derived from an EMBL/GenBank/DDBJ whole genome shotgun (WGS) entry which is preliminary data.</text>
</comment>
<dbReference type="Gene3D" id="2.10.70.10">
    <property type="entry name" value="Complement Module, domain 1"/>
    <property type="match status" value="1"/>
</dbReference>
<comment type="similarity">
    <text evidence="2">Belongs to the beta-microseminoprotein family.</text>
</comment>
<reference evidence="6" key="1">
    <citation type="submission" date="2020-10" db="EMBL/GenBank/DDBJ databases">
        <title>Chromosome-scale genome assembly of the Allis shad, Alosa alosa.</title>
        <authorList>
            <person name="Margot Z."/>
            <person name="Christophe K."/>
            <person name="Cabau C."/>
            <person name="Louis A."/>
            <person name="Berthelot C."/>
            <person name="Parey E."/>
            <person name="Roest Crollius H."/>
            <person name="Montfort J."/>
            <person name="Robinson-Rechavi M."/>
            <person name="Bucao C."/>
            <person name="Bouchez O."/>
            <person name="Gislard M."/>
            <person name="Lluch J."/>
            <person name="Milhes M."/>
            <person name="Lampietro C."/>
            <person name="Lopez Roques C."/>
            <person name="Donnadieu C."/>
            <person name="Braasch I."/>
            <person name="Desvignes T."/>
            <person name="Postlethwait J."/>
            <person name="Bobe J."/>
            <person name="Guiguen Y."/>
        </authorList>
    </citation>
    <scope>NUCLEOTIDE SEQUENCE</scope>
    <source>
        <strain evidence="6">M-15738</strain>
        <tissue evidence="6">Blood</tissue>
    </source>
</reference>
<gene>
    <name evidence="6" type="ORF">AALO_G00061690</name>
</gene>
<dbReference type="AlphaFoldDB" id="A0AAV6H0C2"/>
<dbReference type="Gene3D" id="2.20.25.590">
    <property type="match status" value="1"/>
</dbReference>
<evidence type="ECO:0000313" key="7">
    <source>
        <dbReference type="Proteomes" id="UP000823561"/>
    </source>
</evidence>
<keyword evidence="3" id="KW-0964">Secreted</keyword>
<keyword evidence="4" id="KW-1015">Disulfide bond</keyword>
<organism evidence="6 7">
    <name type="scientific">Alosa alosa</name>
    <name type="common">allis shad</name>
    <dbReference type="NCBI Taxonomy" id="278164"/>
    <lineage>
        <taxon>Eukaryota</taxon>
        <taxon>Metazoa</taxon>
        <taxon>Chordata</taxon>
        <taxon>Craniata</taxon>
        <taxon>Vertebrata</taxon>
        <taxon>Euteleostomi</taxon>
        <taxon>Actinopterygii</taxon>
        <taxon>Neopterygii</taxon>
        <taxon>Teleostei</taxon>
        <taxon>Clupei</taxon>
        <taxon>Clupeiformes</taxon>
        <taxon>Clupeoidei</taxon>
        <taxon>Clupeidae</taxon>
        <taxon>Alosa</taxon>
    </lineage>
</organism>
<evidence type="ECO:0000256" key="4">
    <source>
        <dbReference type="ARBA" id="ARBA00023157"/>
    </source>
</evidence>
<sequence length="138" mass="15521">MAFRNIIPAQFANVRYAAVILMLCTLAALTNAACWFTEKEKPRVIVDSDGNTQIEDTAQNPCLDEFDNQTYPVVSTWRSRKCQRCTCTERGMECCDMMGSPRGYDSDCEAHYDWENCSFKVVKKSDKGISCPHAAVGK</sequence>